<feature type="region of interest" description="Disordered" evidence="1">
    <location>
        <begin position="37"/>
        <end position="67"/>
    </location>
</feature>
<reference evidence="2 3" key="1">
    <citation type="submission" date="2023-06" db="EMBL/GenBank/DDBJ databases">
        <title>Identification and characterization of horizontal gene transfer across gut microbiota members of farm animals based on homology search.</title>
        <authorList>
            <person name="Schwarzerova J."/>
            <person name="Nykrynova M."/>
            <person name="Jureckova K."/>
            <person name="Cejkova D."/>
            <person name="Rychlik I."/>
        </authorList>
    </citation>
    <scope>NUCLEOTIDE SEQUENCE [LARGE SCALE GENOMIC DNA]</scope>
    <source>
        <strain evidence="2 3">153_Feed</strain>
    </source>
</reference>
<name>A0ABT7V3F9_9ACTN</name>
<proteinExistence type="predicted"/>
<organism evidence="2 3">
    <name type="scientific">Thermophilibacter provencensis</name>
    <dbReference type="NCBI Taxonomy" id="1852386"/>
    <lineage>
        <taxon>Bacteria</taxon>
        <taxon>Bacillati</taxon>
        <taxon>Actinomycetota</taxon>
        <taxon>Coriobacteriia</taxon>
        <taxon>Coriobacteriales</taxon>
        <taxon>Atopobiaceae</taxon>
        <taxon>Thermophilibacter</taxon>
    </lineage>
</organism>
<sequence>MPRMRMPYTGTVYEVAPQNVAARLARGYVLMEDFEPPVEVADEPDEELPEPEPVHEDADADAPKPTAESTIAEIRAWAKANGVALPKRGNKAQLLKAIG</sequence>
<dbReference type="Proteomes" id="UP001529256">
    <property type="component" value="Unassembled WGS sequence"/>
</dbReference>
<reference evidence="2 3" key="3">
    <citation type="submission" date="2023-06" db="EMBL/GenBank/DDBJ databases">
        <authorList>
            <person name="Zeman M."/>
            <person name="Kubasova T."/>
            <person name="Jahodarova E."/>
            <person name="Nykrynova M."/>
            <person name="Rychlik I."/>
        </authorList>
    </citation>
    <scope>NUCLEOTIDE SEQUENCE [LARGE SCALE GENOMIC DNA]</scope>
    <source>
        <strain evidence="2 3">153_Feed</strain>
    </source>
</reference>
<reference evidence="3" key="2">
    <citation type="submission" date="2023-06" db="EMBL/GenBank/DDBJ databases">
        <title>Identification and characterization of horizontal gene transfer across gut microbiota members of farm animals based on homology search.</title>
        <authorList>
            <person name="Zeman M."/>
            <person name="Kubasova T."/>
            <person name="Jahodarova E."/>
            <person name="Nykrynova M."/>
            <person name="Rychlik I."/>
        </authorList>
    </citation>
    <scope>NUCLEOTIDE SEQUENCE [LARGE SCALE GENOMIC DNA]</scope>
    <source>
        <strain evidence="3">153_Feed</strain>
    </source>
</reference>
<evidence type="ECO:0000313" key="2">
    <source>
        <dbReference type="EMBL" id="MDM8270546.1"/>
    </source>
</evidence>
<accession>A0ABT7V3F9</accession>
<comment type="caution">
    <text evidence="2">The sequence shown here is derived from an EMBL/GenBank/DDBJ whole genome shotgun (WGS) entry which is preliminary data.</text>
</comment>
<feature type="compositionally biased region" description="Acidic residues" evidence="1">
    <location>
        <begin position="37"/>
        <end position="50"/>
    </location>
</feature>
<evidence type="ECO:0008006" key="4">
    <source>
        <dbReference type="Google" id="ProtNLM"/>
    </source>
</evidence>
<gene>
    <name evidence="2" type="ORF">QUW25_02435</name>
</gene>
<keyword evidence="3" id="KW-1185">Reference proteome</keyword>
<protein>
    <recommendedName>
        <fullName evidence="4">HeH/LEM domain-containing protein</fullName>
    </recommendedName>
</protein>
<dbReference type="RefSeq" id="WP_289510642.1">
    <property type="nucleotide sequence ID" value="NZ_JAUDEA010000002.1"/>
</dbReference>
<evidence type="ECO:0000313" key="3">
    <source>
        <dbReference type="Proteomes" id="UP001529256"/>
    </source>
</evidence>
<evidence type="ECO:0000256" key="1">
    <source>
        <dbReference type="SAM" id="MobiDB-lite"/>
    </source>
</evidence>
<dbReference type="EMBL" id="JAUDEA010000002">
    <property type="protein sequence ID" value="MDM8270546.1"/>
    <property type="molecule type" value="Genomic_DNA"/>
</dbReference>